<sequence length="320" mass="35176">MNGSAPLSYGDDTKKYITDEWEPEVGVFNESVVERDGEAYDKIKFDLVLDSLKVGLPIFLILGVKDFNSSVDYGLGLLGGLLYLSLLTFKIDGLGEEGVLGKFKTSLGKGRYLGVVGPVLYLALKGFKETGQWGFDMVSPSEFGYVVAGGLTYRLSLFGRQIGGDLSRQTVYGKIFEREEEEEQVEAEEVRENMVVVSGPRGIGVEEVVGRFMEKYNGGGEFERFDGKGVVTEGKIPVMVAGVDEAADIFKGYGGYNKIGVWVSLETLEEIEGRVGEEGRKDAIEDLRKAVEGGLFEWTAWAKEGGEEDVMKAIEFVRKL</sequence>
<organism evidence="1 2">
    <name type="scientific">Triparma verrucosa</name>
    <dbReference type="NCBI Taxonomy" id="1606542"/>
    <lineage>
        <taxon>Eukaryota</taxon>
        <taxon>Sar</taxon>
        <taxon>Stramenopiles</taxon>
        <taxon>Ochrophyta</taxon>
        <taxon>Bolidophyceae</taxon>
        <taxon>Parmales</taxon>
        <taxon>Triparmaceae</taxon>
        <taxon>Triparma</taxon>
    </lineage>
</organism>
<gene>
    <name evidence="1" type="ORF">TrVE_jg4965</name>
</gene>
<dbReference type="AlphaFoldDB" id="A0A9W7KVZ2"/>
<accession>A0A9W7KVZ2</accession>
<proteinExistence type="predicted"/>
<name>A0A9W7KVZ2_9STRA</name>
<comment type="caution">
    <text evidence="1">The sequence shown here is derived from an EMBL/GenBank/DDBJ whole genome shotgun (WGS) entry which is preliminary data.</text>
</comment>
<keyword evidence="2" id="KW-1185">Reference proteome</keyword>
<evidence type="ECO:0000313" key="1">
    <source>
        <dbReference type="EMBL" id="GMI13713.1"/>
    </source>
</evidence>
<dbReference type="Proteomes" id="UP001165160">
    <property type="component" value="Unassembled WGS sequence"/>
</dbReference>
<protein>
    <submittedName>
        <fullName evidence="1">Uncharacterized protein</fullName>
    </submittedName>
</protein>
<evidence type="ECO:0000313" key="2">
    <source>
        <dbReference type="Proteomes" id="UP001165160"/>
    </source>
</evidence>
<dbReference type="EMBL" id="BRXX01000476">
    <property type="protein sequence ID" value="GMI13713.1"/>
    <property type="molecule type" value="Genomic_DNA"/>
</dbReference>
<reference evidence="2" key="1">
    <citation type="journal article" date="2023" name="Commun. Biol.">
        <title>Genome analysis of Parmales, the sister group of diatoms, reveals the evolutionary specialization of diatoms from phago-mixotrophs to photoautotrophs.</title>
        <authorList>
            <person name="Ban H."/>
            <person name="Sato S."/>
            <person name="Yoshikawa S."/>
            <person name="Yamada K."/>
            <person name="Nakamura Y."/>
            <person name="Ichinomiya M."/>
            <person name="Sato N."/>
            <person name="Blanc-Mathieu R."/>
            <person name="Endo H."/>
            <person name="Kuwata A."/>
            <person name="Ogata H."/>
        </authorList>
    </citation>
    <scope>NUCLEOTIDE SEQUENCE [LARGE SCALE GENOMIC DNA]</scope>
    <source>
        <strain evidence="2">NIES 3699</strain>
    </source>
</reference>